<dbReference type="EMBL" id="QBLH01000997">
    <property type="protein sequence ID" value="TGZ53560.1"/>
    <property type="molecule type" value="Genomic_DNA"/>
</dbReference>
<gene>
    <name evidence="2" type="ORF">DBV15_11402</name>
</gene>
<reference evidence="2 3" key="1">
    <citation type="journal article" date="2019" name="Philos. Trans. R. Soc. Lond., B, Biol. Sci.">
        <title>Ant behaviour and brain gene expression of defending hosts depend on the ecological success of the intruding social parasite.</title>
        <authorList>
            <person name="Kaur R."/>
            <person name="Stoldt M."/>
            <person name="Jongepier E."/>
            <person name="Feldmeyer B."/>
            <person name="Menzel F."/>
            <person name="Bornberg-Bauer E."/>
            <person name="Foitzik S."/>
        </authorList>
    </citation>
    <scope>NUCLEOTIDE SEQUENCE [LARGE SCALE GENOMIC DNA]</scope>
    <source>
        <tissue evidence="2">Whole body</tissue>
    </source>
</reference>
<dbReference type="Proteomes" id="UP000310200">
    <property type="component" value="Unassembled WGS sequence"/>
</dbReference>
<organism evidence="2 3">
    <name type="scientific">Temnothorax longispinosus</name>
    <dbReference type="NCBI Taxonomy" id="300112"/>
    <lineage>
        <taxon>Eukaryota</taxon>
        <taxon>Metazoa</taxon>
        <taxon>Ecdysozoa</taxon>
        <taxon>Arthropoda</taxon>
        <taxon>Hexapoda</taxon>
        <taxon>Insecta</taxon>
        <taxon>Pterygota</taxon>
        <taxon>Neoptera</taxon>
        <taxon>Endopterygota</taxon>
        <taxon>Hymenoptera</taxon>
        <taxon>Apocrita</taxon>
        <taxon>Aculeata</taxon>
        <taxon>Formicoidea</taxon>
        <taxon>Formicidae</taxon>
        <taxon>Myrmicinae</taxon>
        <taxon>Temnothorax</taxon>
    </lineage>
</organism>
<accession>A0A4S2KUJ7</accession>
<dbReference type="AlphaFoldDB" id="A0A4S2KUJ7"/>
<feature type="compositionally biased region" description="Polar residues" evidence="1">
    <location>
        <begin position="111"/>
        <end position="123"/>
    </location>
</feature>
<feature type="region of interest" description="Disordered" evidence="1">
    <location>
        <begin position="111"/>
        <end position="131"/>
    </location>
</feature>
<evidence type="ECO:0000313" key="2">
    <source>
        <dbReference type="EMBL" id="TGZ53560.1"/>
    </source>
</evidence>
<keyword evidence="3" id="KW-1185">Reference proteome</keyword>
<evidence type="ECO:0000313" key="3">
    <source>
        <dbReference type="Proteomes" id="UP000310200"/>
    </source>
</evidence>
<feature type="region of interest" description="Disordered" evidence="1">
    <location>
        <begin position="41"/>
        <end position="66"/>
    </location>
</feature>
<sequence>MANSIITVRETFRVLFLKSIPTLPPAFVYVSQKLQIIATAGAATGARRKERGEEKRSRENPRPPHSAITRSVWRSLLQFCQRVANSPAENPDLINVLSSSSYKFSNDIGESLSSSSEMTTADTRLSETRPESVRMSFQIESAKHSRSTAFSTVKLLRAVDRREV</sequence>
<proteinExistence type="predicted"/>
<protein>
    <submittedName>
        <fullName evidence="2">Uncharacterized protein</fullName>
    </submittedName>
</protein>
<evidence type="ECO:0000256" key="1">
    <source>
        <dbReference type="SAM" id="MobiDB-lite"/>
    </source>
</evidence>
<comment type="caution">
    <text evidence="2">The sequence shown here is derived from an EMBL/GenBank/DDBJ whole genome shotgun (WGS) entry which is preliminary data.</text>
</comment>
<name>A0A4S2KUJ7_9HYME</name>
<feature type="compositionally biased region" description="Basic and acidic residues" evidence="1">
    <location>
        <begin position="50"/>
        <end position="62"/>
    </location>
</feature>